<evidence type="ECO:0000256" key="4">
    <source>
        <dbReference type="ARBA" id="ARBA00022692"/>
    </source>
</evidence>
<dbReference type="EMBL" id="MCGO01000086">
    <property type="protein sequence ID" value="ORY29730.1"/>
    <property type="molecule type" value="Genomic_DNA"/>
</dbReference>
<feature type="transmembrane region" description="Helical" evidence="8">
    <location>
        <begin position="50"/>
        <end position="74"/>
    </location>
</feature>
<evidence type="ECO:0000259" key="9">
    <source>
        <dbReference type="Pfam" id="PF00909"/>
    </source>
</evidence>
<feature type="transmembrane region" description="Helical" evidence="8">
    <location>
        <begin position="324"/>
        <end position="347"/>
    </location>
</feature>
<keyword evidence="3 8" id="KW-0813">Transport</keyword>
<organism evidence="10 11">
    <name type="scientific">Rhizoclosmatium globosum</name>
    <dbReference type="NCBI Taxonomy" id="329046"/>
    <lineage>
        <taxon>Eukaryota</taxon>
        <taxon>Fungi</taxon>
        <taxon>Fungi incertae sedis</taxon>
        <taxon>Chytridiomycota</taxon>
        <taxon>Chytridiomycota incertae sedis</taxon>
        <taxon>Chytridiomycetes</taxon>
        <taxon>Chytridiales</taxon>
        <taxon>Chytriomycetaceae</taxon>
        <taxon>Rhizoclosmatium</taxon>
    </lineage>
</organism>
<dbReference type="STRING" id="329046.A0A1Y2B5A3"/>
<evidence type="ECO:0000256" key="5">
    <source>
        <dbReference type="ARBA" id="ARBA00022989"/>
    </source>
</evidence>
<evidence type="ECO:0000313" key="10">
    <source>
        <dbReference type="EMBL" id="ORY29730.1"/>
    </source>
</evidence>
<dbReference type="Pfam" id="PF00909">
    <property type="entry name" value="Ammonium_transp"/>
    <property type="match status" value="1"/>
</dbReference>
<keyword evidence="7 8" id="KW-0924">Ammonia transport</keyword>
<feature type="transmembrane region" description="Helical" evidence="8">
    <location>
        <begin position="135"/>
        <end position="158"/>
    </location>
</feature>
<evidence type="ECO:0000256" key="3">
    <source>
        <dbReference type="ARBA" id="ARBA00022448"/>
    </source>
</evidence>
<dbReference type="InterPro" id="IPR001905">
    <property type="entry name" value="Ammonium_transpt"/>
</dbReference>
<dbReference type="Gene3D" id="1.10.3430.10">
    <property type="entry name" value="Ammonium transporter AmtB like domains"/>
    <property type="match status" value="1"/>
</dbReference>
<keyword evidence="4 8" id="KW-0812">Transmembrane</keyword>
<evidence type="ECO:0000256" key="6">
    <source>
        <dbReference type="ARBA" id="ARBA00023136"/>
    </source>
</evidence>
<dbReference type="NCBIfam" id="TIGR00836">
    <property type="entry name" value="amt"/>
    <property type="match status" value="1"/>
</dbReference>
<comment type="subcellular location">
    <subcellularLocation>
        <location evidence="8">Cell membrane</location>
        <topology evidence="8">Multi-pass membrane protein</topology>
    </subcellularLocation>
    <subcellularLocation>
        <location evidence="1">Membrane</location>
        <topology evidence="1">Multi-pass membrane protein</topology>
    </subcellularLocation>
</comment>
<feature type="transmembrane region" description="Helical" evidence="8">
    <location>
        <begin position="269"/>
        <end position="285"/>
    </location>
</feature>
<keyword evidence="6 8" id="KW-0472">Membrane</keyword>
<dbReference type="GO" id="GO:0008519">
    <property type="term" value="F:ammonium channel activity"/>
    <property type="evidence" value="ECO:0007669"/>
    <property type="project" value="InterPro"/>
</dbReference>
<name>A0A1Y2B5A3_9FUNG</name>
<comment type="similarity">
    <text evidence="2 8">Belongs to the ammonia transporter channel (TC 1.A.11.2) family.</text>
</comment>
<keyword evidence="5 8" id="KW-1133">Transmembrane helix</keyword>
<dbReference type="SUPFAM" id="SSF111352">
    <property type="entry name" value="Ammonium transporter"/>
    <property type="match status" value="1"/>
</dbReference>
<evidence type="ECO:0000256" key="1">
    <source>
        <dbReference type="ARBA" id="ARBA00004141"/>
    </source>
</evidence>
<feature type="transmembrane region" description="Helical" evidence="8">
    <location>
        <begin position="239"/>
        <end position="260"/>
    </location>
</feature>
<feature type="transmembrane region" description="Helical" evidence="8">
    <location>
        <begin position="20"/>
        <end position="38"/>
    </location>
</feature>
<feature type="transmembrane region" description="Helical" evidence="8">
    <location>
        <begin position="105"/>
        <end position="128"/>
    </location>
</feature>
<evidence type="ECO:0000313" key="11">
    <source>
        <dbReference type="Proteomes" id="UP000193642"/>
    </source>
</evidence>
<evidence type="ECO:0000256" key="7">
    <source>
        <dbReference type="ARBA" id="ARBA00023177"/>
    </source>
</evidence>
<dbReference type="InterPro" id="IPR029020">
    <property type="entry name" value="Ammonium/urea_transptr"/>
</dbReference>
<feature type="transmembrane region" description="Helical" evidence="8">
    <location>
        <begin position="211"/>
        <end position="227"/>
    </location>
</feature>
<dbReference type="AlphaFoldDB" id="A0A1Y2B5A3"/>
<protein>
    <recommendedName>
        <fullName evidence="8">Ammonium transporter</fullName>
    </recommendedName>
</protein>
<evidence type="ECO:0000256" key="8">
    <source>
        <dbReference type="RuleBase" id="RU362002"/>
    </source>
</evidence>
<reference evidence="10 11" key="1">
    <citation type="submission" date="2016-07" db="EMBL/GenBank/DDBJ databases">
        <title>Pervasive Adenine N6-methylation of Active Genes in Fungi.</title>
        <authorList>
            <consortium name="DOE Joint Genome Institute"/>
            <person name="Mondo S.J."/>
            <person name="Dannebaum R.O."/>
            <person name="Kuo R.C."/>
            <person name="Labutti K."/>
            <person name="Haridas S."/>
            <person name="Kuo A."/>
            <person name="Salamov A."/>
            <person name="Ahrendt S.R."/>
            <person name="Lipzen A."/>
            <person name="Sullivan W."/>
            <person name="Andreopoulos W.B."/>
            <person name="Clum A."/>
            <person name="Lindquist E."/>
            <person name="Daum C."/>
            <person name="Ramamoorthy G.K."/>
            <person name="Gryganskyi A."/>
            <person name="Culley D."/>
            <person name="Magnuson J.K."/>
            <person name="James T.Y."/>
            <person name="O'Malley M.A."/>
            <person name="Stajich J.E."/>
            <person name="Spatafora J.W."/>
            <person name="Visel A."/>
            <person name="Grigoriev I.V."/>
        </authorList>
    </citation>
    <scope>NUCLEOTIDE SEQUENCE [LARGE SCALE GENOMIC DNA]</scope>
    <source>
        <strain evidence="10 11">JEL800</strain>
    </source>
</reference>
<feature type="transmembrane region" description="Helical" evidence="8">
    <location>
        <begin position="374"/>
        <end position="396"/>
    </location>
</feature>
<dbReference type="PROSITE" id="PS01219">
    <property type="entry name" value="AMMONIUM_TRANSP"/>
    <property type="match status" value="1"/>
</dbReference>
<feature type="domain" description="Ammonium transporter AmtB-like" evidence="9">
    <location>
        <begin position="19"/>
        <end position="424"/>
    </location>
</feature>
<feature type="transmembrane region" description="Helical" evidence="8">
    <location>
        <begin position="291"/>
        <end position="312"/>
    </location>
</feature>
<sequence length="458" mass="48929">MASTQTSTSLPLNSGDTSWVLISSALVFIMAPGLGFFYAGIGESKNTMSILVSVLLSFAVSMIHWALIGFSLAFSDTTDSPFLGNLDYFALLGTMTKTNPEAPTIPASLFALYQMMFAAIAPALFIGATAGRMRLIPTIIFVILWSTFVYSPCIYWVWSDCGWLHNLNVMDYAGGSVVHVTSGTTALILALMLGPRIDYDGEKEFHAHSPTYVYLGTGLLWFGWMGFNGGSSVAANSRGVNAAFTSNLAASAGGVTWMILDTIVNQKKYTAIGLCTGAIAGLAAVTPGSGFVQPGVGIIFGIISAICCFYSVKLMKKLRIDDTLDVAPVHGVGGAVGMLLTGVFAQYQVTQVDITPGVEPTAGWLDGVWVQVPVQFLAIISICAWSALWSAILVHIMNKFPFTELRCSAEAEIHGLDETEIGEADHLYHHIIPNNDVPNDGRLTAVARPDDKQALLTA</sequence>
<dbReference type="GO" id="GO:0005886">
    <property type="term" value="C:plasma membrane"/>
    <property type="evidence" value="ECO:0007669"/>
    <property type="project" value="UniProtKB-SubCell"/>
</dbReference>
<dbReference type="OrthoDB" id="534912at2759"/>
<dbReference type="PANTHER" id="PTHR43029:SF10">
    <property type="entry name" value="AMMONIUM TRANSPORTER MEP2"/>
    <property type="match status" value="1"/>
</dbReference>
<dbReference type="InterPro" id="IPR018047">
    <property type="entry name" value="Ammonium_transpt_CS"/>
</dbReference>
<feature type="transmembrane region" description="Helical" evidence="8">
    <location>
        <begin position="178"/>
        <end position="199"/>
    </location>
</feature>
<proteinExistence type="inferred from homology"/>
<gene>
    <name evidence="10" type="ORF">BCR33DRAFT_666489</name>
</gene>
<dbReference type="PANTHER" id="PTHR43029">
    <property type="entry name" value="AMMONIUM TRANSPORTER MEP2"/>
    <property type="match status" value="1"/>
</dbReference>
<accession>A0A1Y2B5A3</accession>
<dbReference type="Proteomes" id="UP000193642">
    <property type="component" value="Unassembled WGS sequence"/>
</dbReference>
<dbReference type="InterPro" id="IPR024041">
    <property type="entry name" value="NH4_transpt_AmtB-like_dom"/>
</dbReference>
<keyword evidence="11" id="KW-1185">Reference proteome</keyword>
<evidence type="ECO:0000256" key="2">
    <source>
        <dbReference type="ARBA" id="ARBA00005887"/>
    </source>
</evidence>
<comment type="caution">
    <text evidence="10">The sequence shown here is derived from an EMBL/GenBank/DDBJ whole genome shotgun (WGS) entry which is preliminary data.</text>
</comment>